<dbReference type="EMBL" id="JXYS01000081">
    <property type="protein sequence ID" value="KJF16502.1"/>
    <property type="molecule type" value="Genomic_DNA"/>
</dbReference>
<reference evidence="1 2" key="1">
    <citation type="submission" date="2015-01" db="EMBL/GenBank/DDBJ databases">
        <title>Draft genome of the acidophilic iron oxidizer Acidithrix ferrooxidans strain Py-F3.</title>
        <authorList>
            <person name="Poehlein A."/>
            <person name="Eisen S."/>
            <person name="Schloemann M."/>
            <person name="Johnson B.D."/>
            <person name="Daniel R."/>
            <person name="Muehling M."/>
        </authorList>
    </citation>
    <scope>NUCLEOTIDE SEQUENCE [LARGE SCALE GENOMIC DNA]</scope>
    <source>
        <strain evidence="1 2">Py-F3</strain>
    </source>
</reference>
<dbReference type="Proteomes" id="UP000032360">
    <property type="component" value="Unassembled WGS sequence"/>
</dbReference>
<sequence length="177" mass="19669">MNEVLAERNLYGAQKTPFSEVARAPLDTKKALENLSRSQTEIYIQSISGIRITGIVAKVLSDAVIIEKDVSTGQRDVVLITFGAISEVTFKERFDLALKKSKSPDVQAQFSILAYLDRHLPLGSKLEITLLHNNHKALYNFAGVGEDLIFLEKLNEIAIFRTIFPLAALGTISIRRP</sequence>
<organism evidence="1 2">
    <name type="scientific">Acidithrix ferrooxidans</name>
    <dbReference type="NCBI Taxonomy" id="1280514"/>
    <lineage>
        <taxon>Bacteria</taxon>
        <taxon>Bacillati</taxon>
        <taxon>Actinomycetota</taxon>
        <taxon>Acidimicrobiia</taxon>
        <taxon>Acidimicrobiales</taxon>
        <taxon>Acidimicrobiaceae</taxon>
        <taxon>Acidithrix</taxon>
    </lineage>
</organism>
<proteinExistence type="predicted"/>
<comment type="caution">
    <text evidence="1">The sequence shown here is derived from an EMBL/GenBank/DDBJ whole genome shotgun (WGS) entry which is preliminary data.</text>
</comment>
<dbReference type="AlphaFoldDB" id="A0A0D8HFD8"/>
<gene>
    <name evidence="1" type="ORF">AXFE_26670</name>
</gene>
<protein>
    <submittedName>
        <fullName evidence="1">Uncharacterized protein</fullName>
    </submittedName>
</protein>
<evidence type="ECO:0000313" key="2">
    <source>
        <dbReference type="Proteomes" id="UP000032360"/>
    </source>
</evidence>
<keyword evidence="2" id="KW-1185">Reference proteome</keyword>
<evidence type="ECO:0000313" key="1">
    <source>
        <dbReference type="EMBL" id="KJF16502.1"/>
    </source>
</evidence>
<accession>A0A0D8HFD8</accession>
<name>A0A0D8HFD8_9ACTN</name>